<evidence type="ECO:0000256" key="4">
    <source>
        <dbReference type="PIRSR" id="PIRSR005739-1"/>
    </source>
</evidence>
<comment type="caution">
    <text evidence="7">The sequence shown here is derived from an EMBL/GenBank/DDBJ whole genome shotgun (WGS) entry which is preliminary data.</text>
</comment>
<evidence type="ECO:0000313" key="7">
    <source>
        <dbReference type="EMBL" id="RWR94562.1"/>
    </source>
</evidence>
<dbReference type="Gene3D" id="1.10.10.10">
    <property type="entry name" value="Winged helix-like DNA-binding domain superfamily/Winged helix DNA-binding domain"/>
    <property type="match status" value="1"/>
</dbReference>
<protein>
    <submittedName>
        <fullName evidence="7">RS-norcoclaurine 6-O-methyltransferase-like protein</fullName>
    </submittedName>
</protein>
<organism evidence="7 8">
    <name type="scientific">Cinnamomum micranthum f. kanehirae</name>
    <dbReference type="NCBI Taxonomy" id="337451"/>
    <lineage>
        <taxon>Eukaryota</taxon>
        <taxon>Viridiplantae</taxon>
        <taxon>Streptophyta</taxon>
        <taxon>Embryophyta</taxon>
        <taxon>Tracheophyta</taxon>
        <taxon>Spermatophyta</taxon>
        <taxon>Magnoliopsida</taxon>
        <taxon>Magnoliidae</taxon>
        <taxon>Laurales</taxon>
        <taxon>Lauraceae</taxon>
        <taxon>Cinnamomum</taxon>
    </lineage>
</organism>
<reference evidence="7 8" key="1">
    <citation type="journal article" date="2019" name="Nat. Plants">
        <title>Stout camphor tree genome fills gaps in understanding of flowering plant genome evolution.</title>
        <authorList>
            <person name="Chaw S.M."/>
            <person name="Liu Y.C."/>
            <person name="Wu Y.W."/>
            <person name="Wang H.Y."/>
            <person name="Lin C.I."/>
            <person name="Wu C.S."/>
            <person name="Ke H.M."/>
            <person name="Chang L.Y."/>
            <person name="Hsu C.Y."/>
            <person name="Yang H.T."/>
            <person name="Sudianto E."/>
            <person name="Hsu M.H."/>
            <person name="Wu K.P."/>
            <person name="Wang L.N."/>
            <person name="Leebens-Mack J.H."/>
            <person name="Tsai I.J."/>
        </authorList>
    </citation>
    <scope>NUCLEOTIDE SEQUENCE [LARGE SCALE GENOMIC DNA]</scope>
    <source>
        <strain evidence="8">cv. Chaw 1501</strain>
        <tissue evidence="7">Young leaves</tissue>
    </source>
</reference>
<dbReference type="InterPro" id="IPR029063">
    <property type="entry name" value="SAM-dependent_MTases_sf"/>
</dbReference>
<dbReference type="GO" id="GO:0032259">
    <property type="term" value="P:methylation"/>
    <property type="evidence" value="ECO:0007669"/>
    <property type="project" value="UniProtKB-KW"/>
</dbReference>
<evidence type="ECO:0000259" key="5">
    <source>
        <dbReference type="Pfam" id="PF00891"/>
    </source>
</evidence>
<proteinExistence type="predicted"/>
<dbReference type="Pfam" id="PF08100">
    <property type="entry name" value="Dimerisation"/>
    <property type="match status" value="1"/>
</dbReference>
<dbReference type="InterPro" id="IPR012967">
    <property type="entry name" value="COMT_dimerisation"/>
</dbReference>
<keyword evidence="8" id="KW-1185">Reference proteome</keyword>
<dbReference type="GO" id="GO:0008171">
    <property type="term" value="F:O-methyltransferase activity"/>
    <property type="evidence" value="ECO:0007669"/>
    <property type="project" value="InterPro"/>
</dbReference>
<dbReference type="Proteomes" id="UP000283530">
    <property type="component" value="Unassembled WGS sequence"/>
</dbReference>
<dbReference type="EMBL" id="QPKB01000011">
    <property type="protein sequence ID" value="RWR94562.1"/>
    <property type="molecule type" value="Genomic_DNA"/>
</dbReference>
<accession>A0A443PUZ8</accession>
<dbReference type="Pfam" id="PF00891">
    <property type="entry name" value="Methyltransf_2"/>
    <property type="match status" value="1"/>
</dbReference>
<dbReference type="InterPro" id="IPR016461">
    <property type="entry name" value="COMT-like"/>
</dbReference>
<dbReference type="SUPFAM" id="SSF53335">
    <property type="entry name" value="S-adenosyl-L-methionine-dependent methyltransferases"/>
    <property type="match status" value="1"/>
</dbReference>
<feature type="active site" description="Proton acceptor" evidence="4">
    <location>
        <position position="287"/>
    </location>
</feature>
<dbReference type="Gene3D" id="3.40.50.150">
    <property type="entry name" value="Vaccinia Virus protein VP39"/>
    <property type="match status" value="1"/>
</dbReference>
<keyword evidence="2 7" id="KW-0808">Transferase</keyword>
<evidence type="ECO:0000259" key="6">
    <source>
        <dbReference type="Pfam" id="PF08100"/>
    </source>
</evidence>
<dbReference type="InterPro" id="IPR036388">
    <property type="entry name" value="WH-like_DNA-bd_sf"/>
</dbReference>
<keyword evidence="1 7" id="KW-0489">Methyltransferase</keyword>
<dbReference type="GO" id="GO:0046983">
    <property type="term" value="F:protein dimerization activity"/>
    <property type="evidence" value="ECO:0007669"/>
    <property type="project" value="InterPro"/>
</dbReference>
<evidence type="ECO:0000256" key="2">
    <source>
        <dbReference type="ARBA" id="ARBA00022679"/>
    </source>
</evidence>
<dbReference type="InterPro" id="IPR036390">
    <property type="entry name" value="WH_DNA-bd_sf"/>
</dbReference>
<sequence length="384" mass="43028">MRTNTIYAEQLLLASSSMEENMEKKERQGKEGDELLQAVHAQLWTQVFSFANSQTLRCAVELHIPDIIHAHAGPMTLSHLASKLPLPSSPDRLRRLMCFLSHLNIFKHSTMITPSGGDEREEDAYELTPLSRLLVRGEEKNMVPMVTVGFNVLMVPWHHIIGSLEKSSDNAFKRVFGVEFYQYAEQDAELGVRLNEVMACDTRWTMPGVIEWKEVFEGVGSLVDVGGGTGTAARAIAEAFPAIKCTVFDHPHVVESAPECEDVARIGGDMFEFIPPADALFLKWILHNYGDEECRKILKRCKEALPEKGGKVIIVDTVMDGDDDGAGDEFKDARLALDLEMMLLFGGKERTEEEWRRLLQHAGFSKCRIMPIKSSIHSLIEASL</sequence>
<evidence type="ECO:0000256" key="3">
    <source>
        <dbReference type="ARBA" id="ARBA00022691"/>
    </source>
</evidence>
<evidence type="ECO:0000256" key="1">
    <source>
        <dbReference type="ARBA" id="ARBA00022603"/>
    </source>
</evidence>
<keyword evidence="3" id="KW-0949">S-adenosyl-L-methionine</keyword>
<dbReference type="InterPro" id="IPR001077">
    <property type="entry name" value="COMT_C"/>
</dbReference>
<dbReference type="PANTHER" id="PTHR11746">
    <property type="entry name" value="O-METHYLTRANSFERASE"/>
    <property type="match status" value="1"/>
</dbReference>
<dbReference type="SUPFAM" id="SSF46785">
    <property type="entry name" value="Winged helix' DNA-binding domain"/>
    <property type="match status" value="1"/>
</dbReference>
<dbReference type="PROSITE" id="PS51683">
    <property type="entry name" value="SAM_OMT_II"/>
    <property type="match status" value="1"/>
</dbReference>
<dbReference type="OrthoDB" id="1606438at2759"/>
<feature type="domain" description="O-methyltransferase C-terminal" evidence="5">
    <location>
        <begin position="157"/>
        <end position="365"/>
    </location>
</feature>
<name>A0A443PUZ8_9MAGN</name>
<dbReference type="PIRSF" id="PIRSF005739">
    <property type="entry name" value="O-mtase"/>
    <property type="match status" value="1"/>
</dbReference>
<evidence type="ECO:0000313" key="8">
    <source>
        <dbReference type="Proteomes" id="UP000283530"/>
    </source>
</evidence>
<feature type="domain" description="O-methyltransferase dimerisation" evidence="6">
    <location>
        <begin position="45"/>
        <end position="136"/>
    </location>
</feature>
<dbReference type="CDD" id="cd02440">
    <property type="entry name" value="AdoMet_MTases"/>
    <property type="match status" value="1"/>
</dbReference>
<gene>
    <name evidence="7" type="ORF">CKAN_02386100</name>
</gene>
<dbReference type="AlphaFoldDB" id="A0A443PUZ8"/>